<gene>
    <name evidence="8" type="ORF">DL239_03105</name>
</gene>
<keyword evidence="5 7" id="KW-1133">Transmembrane helix</keyword>
<feature type="transmembrane region" description="Helical" evidence="7">
    <location>
        <begin position="138"/>
        <end position="158"/>
    </location>
</feature>
<comment type="subcellular location">
    <subcellularLocation>
        <location evidence="1">Membrane</location>
        <topology evidence="1">Multi-pass membrane protein</topology>
    </subcellularLocation>
</comment>
<keyword evidence="9" id="KW-1185">Reference proteome</keyword>
<proteinExistence type="inferred from homology"/>
<feature type="transmembrane region" description="Helical" evidence="7">
    <location>
        <begin position="389"/>
        <end position="408"/>
    </location>
</feature>
<feature type="transmembrane region" description="Helical" evidence="7">
    <location>
        <begin position="319"/>
        <end position="344"/>
    </location>
</feature>
<dbReference type="PANTHER" id="PTHR43298">
    <property type="entry name" value="MULTIDRUG RESISTANCE PROTEIN NORM-RELATED"/>
    <property type="match status" value="1"/>
</dbReference>
<dbReference type="InterPro" id="IPR050222">
    <property type="entry name" value="MATE_MdtK"/>
</dbReference>
<feature type="transmembrane region" description="Helical" evidence="7">
    <location>
        <begin position="45"/>
        <end position="66"/>
    </location>
</feature>
<keyword evidence="6 7" id="KW-0472">Membrane</keyword>
<feature type="transmembrane region" description="Helical" evidence="7">
    <location>
        <begin position="356"/>
        <end position="377"/>
    </location>
</feature>
<comment type="caution">
    <text evidence="8">The sequence shown here is derived from an EMBL/GenBank/DDBJ whole genome shotgun (WGS) entry which is preliminary data.</text>
</comment>
<feature type="transmembrane region" description="Helical" evidence="7">
    <location>
        <begin position="195"/>
        <end position="213"/>
    </location>
</feature>
<evidence type="ECO:0000313" key="8">
    <source>
        <dbReference type="EMBL" id="NIZ59961.1"/>
    </source>
</evidence>
<dbReference type="Pfam" id="PF01554">
    <property type="entry name" value="MatE"/>
    <property type="match status" value="2"/>
</dbReference>
<dbReference type="RefSeq" id="WP_167682182.1">
    <property type="nucleotide sequence ID" value="NZ_QHLQ01000002.1"/>
</dbReference>
<feature type="transmembrane region" description="Helical" evidence="7">
    <location>
        <begin position="244"/>
        <end position="263"/>
    </location>
</feature>
<dbReference type="Proteomes" id="UP001429564">
    <property type="component" value="Unassembled WGS sequence"/>
</dbReference>
<protein>
    <submittedName>
        <fullName evidence="8">MATE family efflux transporter</fullName>
    </submittedName>
</protein>
<organism evidence="8 9">
    <name type="scientific">Parasedimentitalea denitrificans</name>
    <dbReference type="NCBI Taxonomy" id="2211118"/>
    <lineage>
        <taxon>Bacteria</taxon>
        <taxon>Pseudomonadati</taxon>
        <taxon>Pseudomonadota</taxon>
        <taxon>Alphaproteobacteria</taxon>
        <taxon>Rhodobacterales</taxon>
        <taxon>Paracoccaceae</taxon>
        <taxon>Parasedimentitalea</taxon>
    </lineage>
</organism>
<sequence>MQNKPDTSPLGHRRVLKIALPIVLSNATVPILGAVDTGVVGQLGAAAPIGAVGIGAIILSALYWVFGFLRMGTVGLTSQALGAGERGEVAALLTRALLIGFAAGSALILLQAPLFYLSFQLAPATPEVETLAQDYLRIRVWSAPAAIGLYGITGWLIAQERTRAVLVLQLWMNGVNILLDLWFVLQLGWGVNGVAYATFLAEWSGLALGLWFCRGVLQMPDWHNWVQVFDRVRLRHMATVNGDILIRSLLLQAMFVGFLFFGAGFGDVILAANQVLLQFLLITAYAMDGFAFAAETLVGQAVGARQSKLLRRSAWLTSFWGLMVVVVLAIVFALAGGLIIDIMATSQEVRETARVYLPYMVLAPPLGWAAWMLDGIFIGATATRDMRNMMLVSFAIYGAAVVTLVPLLDNHGLWSALLISFVARGVSLAVRYPALESRTA</sequence>
<name>A0ABX0W3E6_9RHOB</name>
<evidence type="ECO:0000256" key="2">
    <source>
        <dbReference type="ARBA" id="ARBA00010199"/>
    </source>
</evidence>
<evidence type="ECO:0000256" key="3">
    <source>
        <dbReference type="ARBA" id="ARBA00022448"/>
    </source>
</evidence>
<dbReference type="InterPro" id="IPR044644">
    <property type="entry name" value="DinF-like"/>
</dbReference>
<evidence type="ECO:0000313" key="9">
    <source>
        <dbReference type="Proteomes" id="UP001429564"/>
    </source>
</evidence>
<dbReference type="CDD" id="cd13136">
    <property type="entry name" value="MATE_DinF_like"/>
    <property type="match status" value="1"/>
</dbReference>
<feature type="transmembrane region" description="Helical" evidence="7">
    <location>
        <begin position="15"/>
        <end position="33"/>
    </location>
</feature>
<dbReference type="InterPro" id="IPR002528">
    <property type="entry name" value="MATE_fam"/>
</dbReference>
<comment type="similarity">
    <text evidence="2">Belongs to the multi antimicrobial extrusion (MATE) (TC 2.A.66.1) family.</text>
</comment>
<keyword evidence="3" id="KW-0813">Transport</keyword>
<dbReference type="PANTHER" id="PTHR43298:SF2">
    <property type="entry name" value="FMN_FAD EXPORTER YEEO-RELATED"/>
    <property type="match status" value="1"/>
</dbReference>
<feature type="transmembrane region" description="Helical" evidence="7">
    <location>
        <begin position="96"/>
        <end position="118"/>
    </location>
</feature>
<evidence type="ECO:0000256" key="5">
    <source>
        <dbReference type="ARBA" id="ARBA00022989"/>
    </source>
</evidence>
<dbReference type="EMBL" id="QHLQ01000002">
    <property type="protein sequence ID" value="NIZ59961.1"/>
    <property type="molecule type" value="Genomic_DNA"/>
</dbReference>
<evidence type="ECO:0000256" key="4">
    <source>
        <dbReference type="ARBA" id="ARBA00022692"/>
    </source>
</evidence>
<feature type="transmembrane region" description="Helical" evidence="7">
    <location>
        <begin position="170"/>
        <end position="189"/>
    </location>
</feature>
<dbReference type="NCBIfam" id="TIGR00797">
    <property type="entry name" value="matE"/>
    <property type="match status" value="1"/>
</dbReference>
<evidence type="ECO:0000256" key="6">
    <source>
        <dbReference type="ARBA" id="ARBA00023136"/>
    </source>
</evidence>
<feature type="transmembrane region" description="Helical" evidence="7">
    <location>
        <begin position="414"/>
        <end position="434"/>
    </location>
</feature>
<accession>A0ABX0W3E6</accession>
<evidence type="ECO:0000256" key="1">
    <source>
        <dbReference type="ARBA" id="ARBA00004141"/>
    </source>
</evidence>
<feature type="transmembrane region" description="Helical" evidence="7">
    <location>
        <begin position="275"/>
        <end position="298"/>
    </location>
</feature>
<reference evidence="8 9" key="1">
    <citation type="submission" date="2018-05" db="EMBL/GenBank/DDBJ databases">
        <authorList>
            <person name="Zhang Y.-J."/>
        </authorList>
    </citation>
    <scope>NUCLEOTIDE SEQUENCE [LARGE SCALE GENOMIC DNA]</scope>
    <source>
        <strain evidence="8 9">CY04</strain>
    </source>
</reference>
<evidence type="ECO:0000256" key="7">
    <source>
        <dbReference type="SAM" id="Phobius"/>
    </source>
</evidence>
<keyword evidence="4 7" id="KW-0812">Transmembrane</keyword>